<gene>
    <name evidence="2" type="ORF">F443_05362</name>
</gene>
<dbReference type="HOGENOM" id="CLU_2297247_0_0_1"/>
<evidence type="ECO:0000256" key="1">
    <source>
        <dbReference type="SAM" id="Phobius"/>
    </source>
</evidence>
<keyword evidence="1" id="KW-0812">Transmembrane</keyword>
<reference evidence="2 3" key="1">
    <citation type="submission" date="2013-11" db="EMBL/GenBank/DDBJ databases">
        <title>The Genome Sequence of Phytophthora parasitica P1569.</title>
        <authorList>
            <consortium name="The Broad Institute Genomics Platform"/>
            <person name="Russ C."/>
            <person name="Tyler B."/>
            <person name="Panabieres F."/>
            <person name="Shan W."/>
            <person name="Tripathy S."/>
            <person name="Grunwald N."/>
            <person name="Machado M."/>
            <person name="Johnson C.S."/>
            <person name="Arredondo F."/>
            <person name="Hong C."/>
            <person name="Coffey M."/>
            <person name="Young S.K."/>
            <person name="Zeng Q."/>
            <person name="Gargeya S."/>
            <person name="Fitzgerald M."/>
            <person name="Abouelleil A."/>
            <person name="Alvarado L."/>
            <person name="Chapman S.B."/>
            <person name="Gainer-Dewar J."/>
            <person name="Goldberg J."/>
            <person name="Griggs A."/>
            <person name="Gujja S."/>
            <person name="Hansen M."/>
            <person name="Howarth C."/>
            <person name="Imamovic A."/>
            <person name="Ireland A."/>
            <person name="Larimer J."/>
            <person name="McCowan C."/>
            <person name="Murphy C."/>
            <person name="Pearson M."/>
            <person name="Poon T.W."/>
            <person name="Priest M."/>
            <person name="Roberts A."/>
            <person name="Saif S."/>
            <person name="Shea T."/>
            <person name="Sykes S."/>
            <person name="Wortman J."/>
            <person name="Nusbaum C."/>
            <person name="Birren B."/>
        </authorList>
    </citation>
    <scope>NUCLEOTIDE SEQUENCE [LARGE SCALE GENOMIC DNA]</scope>
    <source>
        <strain evidence="2 3">P1569</strain>
    </source>
</reference>
<sequence>MSDNKNFIVFNFKIDGKPAVGAPWIMYQGRLDAFPVVPLSARKTVAYPQSTIQSIPTDATVSNAFSCILTWSFFVIAGSFRILFGDVIHFKLDFSGLRGFN</sequence>
<dbReference type="AlphaFoldDB" id="V9FK48"/>
<name>V9FK48_PHYNI</name>
<feature type="transmembrane region" description="Helical" evidence="1">
    <location>
        <begin position="63"/>
        <end position="84"/>
    </location>
</feature>
<keyword evidence="3" id="KW-1185">Reference proteome</keyword>
<dbReference type="EMBL" id="ANIZ01000941">
    <property type="protein sequence ID" value="ETI51158.1"/>
    <property type="molecule type" value="Genomic_DNA"/>
</dbReference>
<comment type="caution">
    <text evidence="2">The sequence shown here is derived from an EMBL/GenBank/DDBJ whole genome shotgun (WGS) entry which is preliminary data.</text>
</comment>
<protein>
    <submittedName>
        <fullName evidence="2">Uncharacterized protein</fullName>
    </submittedName>
</protein>
<evidence type="ECO:0000313" key="3">
    <source>
        <dbReference type="Proteomes" id="UP000018721"/>
    </source>
</evidence>
<evidence type="ECO:0000313" key="2">
    <source>
        <dbReference type="EMBL" id="ETI51158.1"/>
    </source>
</evidence>
<organism evidence="2 3">
    <name type="scientific">Phytophthora nicotianae P1569</name>
    <dbReference type="NCBI Taxonomy" id="1317065"/>
    <lineage>
        <taxon>Eukaryota</taxon>
        <taxon>Sar</taxon>
        <taxon>Stramenopiles</taxon>
        <taxon>Oomycota</taxon>
        <taxon>Peronosporomycetes</taxon>
        <taxon>Peronosporales</taxon>
        <taxon>Peronosporaceae</taxon>
        <taxon>Phytophthora</taxon>
    </lineage>
</organism>
<accession>V9FK48</accession>
<keyword evidence="1" id="KW-1133">Transmembrane helix</keyword>
<dbReference type="Proteomes" id="UP000018721">
    <property type="component" value="Unassembled WGS sequence"/>
</dbReference>
<proteinExistence type="predicted"/>
<keyword evidence="1" id="KW-0472">Membrane</keyword>